<comment type="pathway">
    <text evidence="4">Amino-acid biosynthesis; L-leucine biosynthesis; L-leucine from 3-methyl-2-oxobutanoate: step 4/4.</text>
</comment>
<evidence type="ECO:0000256" key="10">
    <source>
        <dbReference type="ARBA" id="ARBA00022898"/>
    </source>
</evidence>
<dbReference type="UniPathway" id="UPA00048">
    <property type="reaction ID" value="UER00073"/>
</dbReference>
<evidence type="ECO:0000256" key="6">
    <source>
        <dbReference type="ARBA" id="ARBA00013053"/>
    </source>
</evidence>
<name>A0A1C0AL34_9ACTN</name>
<dbReference type="InterPro" id="IPR036038">
    <property type="entry name" value="Aminotransferase-like"/>
</dbReference>
<dbReference type="PANTHER" id="PTHR11825:SF44">
    <property type="entry name" value="BRANCHED-CHAIN-AMINO-ACID AMINOTRANSFERASE"/>
    <property type="match status" value="1"/>
</dbReference>
<dbReference type="Pfam" id="PF01063">
    <property type="entry name" value="Aminotran_4"/>
    <property type="match status" value="1"/>
</dbReference>
<dbReference type="GO" id="GO:0009099">
    <property type="term" value="P:L-valine biosynthetic process"/>
    <property type="evidence" value="ECO:0007669"/>
    <property type="project" value="UniProtKB-UniPathway"/>
</dbReference>
<dbReference type="Proteomes" id="UP000093501">
    <property type="component" value="Unassembled WGS sequence"/>
</dbReference>
<dbReference type="InterPro" id="IPR001544">
    <property type="entry name" value="Aminotrans_IV"/>
</dbReference>
<sequence length="358" mass="39063">MAMFSLTRTTTPTSDAARLAALADPGFGRYYVDHMAIIDYQAGDGWQEPRIVPMSEWALHPAAAVLHYGQEIFEGLKAYRRDDDSVWLFRPERNAARFVQSAKRMGMAVLPEELFLASVNELVELERDWVPVGENEQSLYLRPFMIASEPYLGVREANTYRFAVIATPAGPYYSEPVKLWITPNYTRAAPGGTGTAKCGGNYAASLVATQEAAANGCGQVLWTDGAEHKWVEECGTMNIMFVTDDGQLLTPSLGSILAGVTRESILALAAEHGLEAVERPISVDEVLDGVESGRIPEVFACGTAAVVTPITGFNSPDRGVQTVADGTPGTKTREIRQHLVDIQFGRAEDKFGWTRKVG</sequence>
<evidence type="ECO:0000256" key="4">
    <source>
        <dbReference type="ARBA" id="ARBA00005072"/>
    </source>
</evidence>
<comment type="caution">
    <text evidence="15">The sequence shown here is derived from an EMBL/GenBank/DDBJ whole genome shotgun (WGS) entry which is preliminary data.</text>
</comment>
<keyword evidence="7 15" id="KW-0032">Aminotransferase</keyword>
<dbReference type="InterPro" id="IPR043131">
    <property type="entry name" value="BCAT-like_N"/>
</dbReference>
<dbReference type="Gene3D" id="3.30.470.10">
    <property type="match status" value="1"/>
</dbReference>
<dbReference type="RefSeq" id="WP_068751868.1">
    <property type="nucleotide sequence ID" value="NZ_LR214441.1"/>
</dbReference>
<dbReference type="NCBIfam" id="TIGR01123">
    <property type="entry name" value="ilvE_II"/>
    <property type="match status" value="1"/>
</dbReference>
<comment type="catalytic activity">
    <reaction evidence="13">
        <text>L-isoleucine + 2-oxoglutarate = (S)-3-methyl-2-oxopentanoate + L-glutamate</text>
        <dbReference type="Rhea" id="RHEA:24801"/>
        <dbReference type="ChEBI" id="CHEBI:16810"/>
        <dbReference type="ChEBI" id="CHEBI:29985"/>
        <dbReference type="ChEBI" id="CHEBI:35146"/>
        <dbReference type="ChEBI" id="CHEBI:58045"/>
        <dbReference type="EC" id="2.6.1.42"/>
    </reaction>
</comment>
<evidence type="ECO:0000256" key="14">
    <source>
        <dbReference type="ARBA" id="ARBA00049229"/>
    </source>
</evidence>
<dbReference type="SUPFAM" id="SSF56752">
    <property type="entry name" value="D-aminoacid aminotransferase-like PLP-dependent enzymes"/>
    <property type="match status" value="1"/>
</dbReference>
<keyword evidence="11" id="KW-0100">Branched-chain amino acid biosynthesis</keyword>
<evidence type="ECO:0000256" key="7">
    <source>
        <dbReference type="ARBA" id="ARBA00022576"/>
    </source>
</evidence>
<dbReference type="CDD" id="cd01557">
    <property type="entry name" value="BCAT_beta_family"/>
    <property type="match status" value="1"/>
</dbReference>
<proteinExistence type="inferred from homology"/>
<evidence type="ECO:0000256" key="8">
    <source>
        <dbReference type="ARBA" id="ARBA00022605"/>
    </source>
</evidence>
<comment type="cofactor">
    <cofactor evidence="1">
        <name>pyridoxal 5'-phosphate</name>
        <dbReference type="ChEBI" id="CHEBI:597326"/>
    </cofactor>
</comment>
<dbReference type="UniPathway" id="UPA00047">
    <property type="reaction ID" value="UER00058"/>
</dbReference>
<evidence type="ECO:0000256" key="3">
    <source>
        <dbReference type="ARBA" id="ARBA00004931"/>
    </source>
</evidence>
<evidence type="ECO:0000256" key="13">
    <source>
        <dbReference type="ARBA" id="ARBA00048798"/>
    </source>
</evidence>
<organism evidence="15 16">
    <name type="scientific">Tessaracoccus lapidicaptus</name>
    <dbReference type="NCBI Taxonomy" id="1427523"/>
    <lineage>
        <taxon>Bacteria</taxon>
        <taxon>Bacillati</taxon>
        <taxon>Actinomycetota</taxon>
        <taxon>Actinomycetes</taxon>
        <taxon>Propionibacteriales</taxon>
        <taxon>Propionibacteriaceae</taxon>
        <taxon>Tessaracoccus</taxon>
    </lineage>
</organism>
<evidence type="ECO:0000256" key="11">
    <source>
        <dbReference type="ARBA" id="ARBA00023304"/>
    </source>
</evidence>
<dbReference type="EC" id="2.6.1.42" evidence="6"/>
<evidence type="ECO:0000313" key="15">
    <source>
        <dbReference type="EMBL" id="OCL33302.1"/>
    </source>
</evidence>
<comment type="similarity">
    <text evidence="5">Belongs to the class-IV pyridoxal-phosphate-dependent aminotransferase family.</text>
</comment>
<evidence type="ECO:0000256" key="1">
    <source>
        <dbReference type="ARBA" id="ARBA00001933"/>
    </source>
</evidence>
<comment type="catalytic activity">
    <reaction evidence="14">
        <text>L-leucine + 2-oxoglutarate = 4-methyl-2-oxopentanoate + L-glutamate</text>
        <dbReference type="Rhea" id="RHEA:18321"/>
        <dbReference type="ChEBI" id="CHEBI:16810"/>
        <dbReference type="ChEBI" id="CHEBI:17865"/>
        <dbReference type="ChEBI" id="CHEBI:29985"/>
        <dbReference type="ChEBI" id="CHEBI:57427"/>
        <dbReference type="EC" id="2.6.1.42"/>
    </reaction>
</comment>
<comment type="catalytic activity">
    <reaction evidence="12">
        <text>L-valine + 2-oxoglutarate = 3-methyl-2-oxobutanoate + L-glutamate</text>
        <dbReference type="Rhea" id="RHEA:24813"/>
        <dbReference type="ChEBI" id="CHEBI:11851"/>
        <dbReference type="ChEBI" id="CHEBI:16810"/>
        <dbReference type="ChEBI" id="CHEBI:29985"/>
        <dbReference type="ChEBI" id="CHEBI:57762"/>
        <dbReference type="EC" id="2.6.1.42"/>
    </reaction>
</comment>
<dbReference type="GO" id="GO:0009098">
    <property type="term" value="P:L-leucine biosynthetic process"/>
    <property type="evidence" value="ECO:0007669"/>
    <property type="project" value="UniProtKB-UniPathway"/>
</dbReference>
<dbReference type="InterPro" id="IPR033939">
    <property type="entry name" value="BCAT_family"/>
</dbReference>
<comment type="pathway">
    <text evidence="3">Amino-acid biosynthesis; L-valine biosynthesis; L-valine from pyruvate: step 4/4.</text>
</comment>
<dbReference type="GO" id="GO:0004084">
    <property type="term" value="F:branched-chain-amino-acid transaminase activity"/>
    <property type="evidence" value="ECO:0007669"/>
    <property type="project" value="UniProtKB-EC"/>
</dbReference>
<comment type="pathway">
    <text evidence="2">Amino-acid biosynthesis; L-isoleucine biosynthesis; L-isoleucine from 2-oxobutanoate: step 4/4.</text>
</comment>
<keyword evidence="16" id="KW-1185">Reference proteome</keyword>
<evidence type="ECO:0000313" key="16">
    <source>
        <dbReference type="Proteomes" id="UP000093501"/>
    </source>
</evidence>
<dbReference type="AlphaFoldDB" id="A0A1C0AL34"/>
<dbReference type="EMBL" id="MBQD01000022">
    <property type="protein sequence ID" value="OCL33302.1"/>
    <property type="molecule type" value="Genomic_DNA"/>
</dbReference>
<accession>A0A1C0AL34</accession>
<dbReference type="Gene3D" id="3.20.10.10">
    <property type="entry name" value="D-amino Acid Aminotransferase, subunit A, domain 2"/>
    <property type="match status" value="1"/>
</dbReference>
<dbReference type="InterPro" id="IPR043132">
    <property type="entry name" value="BCAT-like_C"/>
</dbReference>
<gene>
    <name evidence="15" type="ORF">BCR15_05600</name>
</gene>
<dbReference type="InterPro" id="IPR005786">
    <property type="entry name" value="B_amino_transII"/>
</dbReference>
<evidence type="ECO:0000256" key="12">
    <source>
        <dbReference type="ARBA" id="ARBA00048212"/>
    </source>
</evidence>
<evidence type="ECO:0000256" key="2">
    <source>
        <dbReference type="ARBA" id="ARBA00004824"/>
    </source>
</evidence>
<dbReference type="PIRSF" id="PIRSF006468">
    <property type="entry name" value="BCAT1"/>
    <property type="match status" value="1"/>
</dbReference>
<evidence type="ECO:0000256" key="9">
    <source>
        <dbReference type="ARBA" id="ARBA00022679"/>
    </source>
</evidence>
<keyword evidence="8" id="KW-0028">Amino-acid biosynthesis</keyword>
<dbReference type="GO" id="GO:0009097">
    <property type="term" value="P:isoleucine biosynthetic process"/>
    <property type="evidence" value="ECO:0007669"/>
    <property type="project" value="UniProtKB-UniPathway"/>
</dbReference>
<evidence type="ECO:0000256" key="5">
    <source>
        <dbReference type="ARBA" id="ARBA00009320"/>
    </source>
</evidence>
<dbReference type="NCBIfam" id="NF009897">
    <property type="entry name" value="PRK13357.1"/>
    <property type="match status" value="1"/>
</dbReference>
<protein>
    <recommendedName>
        <fullName evidence="6">branched-chain-amino-acid transaminase</fullName>
        <ecNumber evidence="6">2.6.1.42</ecNumber>
    </recommendedName>
</protein>
<dbReference type="PANTHER" id="PTHR11825">
    <property type="entry name" value="SUBGROUP IIII AMINOTRANSFERASE"/>
    <property type="match status" value="1"/>
</dbReference>
<dbReference type="UniPathway" id="UPA00049">
    <property type="reaction ID" value="UER00062"/>
</dbReference>
<keyword evidence="9 15" id="KW-0808">Transferase</keyword>
<keyword evidence="10" id="KW-0663">Pyridoxal phosphate</keyword>
<reference evidence="16" key="1">
    <citation type="submission" date="2016-07" db="EMBL/GenBank/DDBJ databases">
        <authorList>
            <person name="Florea S."/>
            <person name="Webb J.S."/>
            <person name="Jaromczyk J."/>
            <person name="Schardl C.L."/>
        </authorList>
    </citation>
    <scope>NUCLEOTIDE SEQUENCE [LARGE SCALE GENOMIC DNA]</scope>
    <source>
        <strain evidence="16">IPBSL-7</strain>
    </source>
</reference>